<keyword evidence="2" id="KW-1185">Reference proteome</keyword>
<protein>
    <submittedName>
        <fullName evidence="1">Uncharacterized protein</fullName>
    </submittedName>
</protein>
<comment type="caution">
    <text evidence="1">The sequence shown here is derived from an EMBL/GenBank/DDBJ whole genome shotgun (WGS) entry which is preliminary data.</text>
</comment>
<name>A0A8K0XK23_9AGAR</name>
<organism evidence="1 2">
    <name type="scientific">Cristinia sonorae</name>
    <dbReference type="NCBI Taxonomy" id="1940300"/>
    <lineage>
        <taxon>Eukaryota</taxon>
        <taxon>Fungi</taxon>
        <taxon>Dikarya</taxon>
        <taxon>Basidiomycota</taxon>
        <taxon>Agaricomycotina</taxon>
        <taxon>Agaricomycetes</taxon>
        <taxon>Agaricomycetidae</taxon>
        <taxon>Agaricales</taxon>
        <taxon>Pleurotineae</taxon>
        <taxon>Stephanosporaceae</taxon>
        <taxon>Cristinia</taxon>
    </lineage>
</organism>
<sequence>MDTIRLIREIESVAQSSARSSVGSSAGTSTIPGIGMVSGRVIKAVGSLAVRGVEIANIHARLRWIAMQLRAERKHIPETFCEDIMELQRIDLYSKHIRKQAWELIFLLLELRQSAVIARVLSRWECVELRLFLSQLEACRRSGWRLDISRVGLNRTKSKDPLFRGHHDLSDQATRLTDGFCDLVLAIFTQDSSTLHESLGNTLAWDLVLLLLEKKRFKGITSAMERWPSKSCRRFLLELAICMLTSWDNLPDGRRPIIDDVLQTFPRHPDRTLLNPRAECLTESFRGFLFEISMEHPEMLTEAFTLEQFAALQSYYPLDEARRPFPGDSPITYFLHTLQNHPLDDAQLLRYWMLPLRAMTFVKFTCAGDASQLHTVIQRLICTIRDASPQDRYLQPLLCFALHLVSGSSAAAVLAYELGLLDALDHLTALHDHHLTTTPSDVRFGCIAILSALGSHVAVESLAETAAHATSVPHVRGMFKILDDMADQTIHHFIQVQWLALSVPVLHSIRSLDLSWISPSQENPWSALLAGSIFLTSSNQDSPLESVLAWSTSLAVFSCISHPKTHWQPLIKALTGMPVHDLHAMLSYILSTFIRIPGPHPVISKATRTALTRLQEHSASFGLTLTNPMDRFLLFLNLVTRQTPSFTFALYCAGAYELVSEVHDGVYDFCTTAATTTGGLGFGSGSGPAPFHHHHHHHDAAQKRIRTSLCVELHRKLVACTAVPAHNWQLVRAPIGTSPSTGQSSALKMLGEAAHGLPRFSTRPI</sequence>
<dbReference type="EMBL" id="JAEVFJ010000059">
    <property type="protein sequence ID" value="KAH8078418.1"/>
    <property type="molecule type" value="Genomic_DNA"/>
</dbReference>
<proteinExistence type="predicted"/>
<gene>
    <name evidence="1" type="ORF">BXZ70DRAFT_1012762</name>
</gene>
<reference evidence="1" key="1">
    <citation type="journal article" date="2021" name="New Phytol.">
        <title>Evolutionary innovations through gain and loss of genes in the ectomycorrhizal Boletales.</title>
        <authorList>
            <person name="Wu G."/>
            <person name="Miyauchi S."/>
            <person name="Morin E."/>
            <person name="Kuo A."/>
            <person name="Drula E."/>
            <person name="Varga T."/>
            <person name="Kohler A."/>
            <person name="Feng B."/>
            <person name="Cao Y."/>
            <person name="Lipzen A."/>
            <person name="Daum C."/>
            <person name="Hundley H."/>
            <person name="Pangilinan J."/>
            <person name="Johnson J."/>
            <person name="Barry K."/>
            <person name="LaButti K."/>
            <person name="Ng V."/>
            <person name="Ahrendt S."/>
            <person name="Min B."/>
            <person name="Choi I.G."/>
            <person name="Park H."/>
            <person name="Plett J.M."/>
            <person name="Magnuson J."/>
            <person name="Spatafora J.W."/>
            <person name="Nagy L.G."/>
            <person name="Henrissat B."/>
            <person name="Grigoriev I.V."/>
            <person name="Yang Z.L."/>
            <person name="Xu J."/>
            <person name="Martin F.M."/>
        </authorList>
    </citation>
    <scope>NUCLEOTIDE SEQUENCE</scope>
    <source>
        <strain evidence="1">KKN 215</strain>
    </source>
</reference>
<evidence type="ECO:0000313" key="2">
    <source>
        <dbReference type="Proteomes" id="UP000813824"/>
    </source>
</evidence>
<dbReference type="Proteomes" id="UP000813824">
    <property type="component" value="Unassembled WGS sequence"/>
</dbReference>
<evidence type="ECO:0000313" key="1">
    <source>
        <dbReference type="EMBL" id="KAH8078418.1"/>
    </source>
</evidence>
<accession>A0A8K0XK23</accession>
<dbReference type="AlphaFoldDB" id="A0A8K0XK23"/>
<dbReference type="OrthoDB" id="3062192at2759"/>